<organism evidence="1 2">
    <name type="scientific">Dipteronia sinensis</name>
    <dbReference type="NCBI Taxonomy" id="43782"/>
    <lineage>
        <taxon>Eukaryota</taxon>
        <taxon>Viridiplantae</taxon>
        <taxon>Streptophyta</taxon>
        <taxon>Embryophyta</taxon>
        <taxon>Tracheophyta</taxon>
        <taxon>Spermatophyta</taxon>
        <taxon>Magnoliopsida</taxon>
        <taxon>eudicotyledons</taxon>
        <taxon>Gunneridae</taxon>
        <taxon>Pentapetalae</taxon>
        <taxon>rosids</taxon>
        <taxon>malvids</taxon>
        <taxon>Sapindales</taxon>
        <taxon>Sapindaceae</taxon>
        <taxon>Hippocastanoideae</taxon>
        <taxon>Acereae</taxon>
        <taxon>Dipteronia</taxon>
    </lineage>
</organism>
<proteinExistence type="predicted"/>
<reference evidence="1" key="1">
    <citation type="journal article" date="2023" name="Plant J.">
        <title>Genome sequences and population genomics provide insights into the demographic history, inbreeding, and mutation load of two 'living fossil' tree species of Dipteronia.</title>
        <authorList>
            <person name="Feng Y."/>
            <person name="Comes H.P."/>
            <person name="Chen J."/>
            <person name="Zhu S."/>
            <person name="Lu R."/>
            <person name="Zhang X."/>
            <person name="Li P."/>
            <person name="Qiu J."/>
            <person name="Olsen K.M."/>
            <person name="Qiu Y."/>
        </authorList>
    </citation>
    <scope>NUCLEOTIDE SEQUENCE</scope>
    <source>
        <strain evidence="1">NBL</strain>
    </source>
</reference>
<dbReference type="AlphaFoldDB" id="A0AAD9ZJJ3"/>
<name>A0AAD9ZJJ3_9ROSI</name>
<gene>
    <name evidence="1" type="ORF">Dsin_030667</name>
</gene>
<comment type="caution">
    <text evidence="1">The sequence shown here is derived from an EMBL/GenBank/DDBJ whole genome shotgun (WGS) entry which is preliminary data.</text>
</comment>
<accession>A0AAD9ZJJ3</accession>
<evidence type="ECO:0000313" key="1">
    <source>
        <dbReference type="EMBL" id="KAK3183381.1"/>
    </source>
</evidence>
<protein>
    <submittedName>
        <fullName evidence="1">Uncharacterized protein</fullName>
    </submittedName>
</protein>
<dbReference type="InterPro" id="IPR036514">
    <property type="entry name" value="SGNH_hydro_sf"/>
</dbReference>
<dbReference type="Gene3D" id="3.40.50.1110">
    <property type="entry name" value="SGNH hydrolase"/>
    <property type="match status" value="1"/>
</dbReference>
<keyword evidence="2" id="KW-1185">Reference proteome</keyword>
<dbReference type="Proteomes" id="UP001281410">
    <property type="component" value="Unassembled WGS sequence"/>
</dbReference>
<sequence length="108" mass="12063">MICPIGCIPLITRKQKHSGNCVENANQVISFFNNKLPGMLRNLTSTLEGYNFVLRHANCLGYDAVINPFKYVKVDPGPNSQRRKLVGALFPKPQVYSYLGNSFSADEL</sequence>
<evidence type="ECO:0000313" key="2">
    <source>
        <dbReference type="Proteomes" id="UP001281410"/>
    </source>
</evidence>
<dbReference type="EMBL" id="JANJYJ010000010">
    <property type="protein sequence ID" value="KAK3183381.1"/>
    <property type="molecule type" value="Genomic_DNA"/>
</dbReference>